<organism evidence="4 5">
    <name type="scientific">Seminavis robusta</name>
    <dbReference type="NCBI Taxonomy" id="568900"/>
    <lineage>
        <taxon>Eukaryota</taxon>
        <taxon>Sar</taxon>
        <taxon>Stramenopiles</taxon>
        <taxon>Ochrophyta</taxon>
        <taxon>Bacillariophyta</taxon>
        <taxon>Bacillariophyceae</taxon>
        <taxon>Bacillariophycidae</taxon>
        <taxon>Naviculales</taxon>
        <taxon>Naviculaceae</taxon>
        <taxon>Seminavis</taxon>
    </lineage>
</organism>
<comment type="caution">
    <text evidence="4">The sequence shown here is derived from an EMBL/GenBank/DDBJ whole genome shotgun (WGS) entry which is preliminary data.</text>
</comment>
<feature type="compositionally biased region" description="Pro residues" evidence="1">
    <location>
        <begin position="510"/>
        <end position="519"/>
    </location>
</feature>
<dbReference type="PANTHER" id="PTHR48148:SF3">
    <property type="entry name" value="KERATINOCYTE PROLINE-RICH PROTEIN"/>
    <property type="match status" value="1"/>
</dbReference>
<evidence type="ECO:0000313" key="4">
    <source>
        <dbReference type="EMBL" id="CAB9518372.1"/>
    </source>
</evidence>
<keyword evidence="2" id="KW-0812">Transmembrane</keyword>
<feature type="signal peptide" evidence="3">
    <location>
        <begin position="1"/>
        <end position="25"/>
    </location>
</feature>
<dbReference type="AlphaFoldDB" id="A0A9N8EC29"/>
<accession>A0A9N8EC29</accession>
<evidence type="ECO:0000313" key="5">
    <source>
        <dbReference type="Proteomes" id="UP001153069"/>
    </source>
</evidence>
<evidence type="ECO:0000256" key="1">
    <source>
        <dbReference type="SAM" id="MobiDB-lite"/>
    </source>
</evidence>
<dbReference type="EMBL" id="CAICTM010000926">
    <property type="protein sequence ID" value="CAB9518372.1"/>
    <property type="molecule type" value="Genomic_DNA"/>
</dbReference>
<keyword evidence="5" id="KW-1185">Reference proteome</keyword>
<proteinExistence type="predicted"/>
<sequence>MISIIARITFVFLALVSVSCPVSVSVPVSLSCRATACSSAVPSAVPSAVLSAVPSAVPSSVVSLFEPVSLFVLDAVSSVNATCSVFHPETPRSMCVLTAVPEYVYLVHLAPLFASSLLVRIAVAMFDTTVLSALCACVFLSCLAYRFDLDKTCRRSLHAPFHLRFGDLFHASVGVLPALPQFVVTKDGQLRYFSQAQRPPRAPISYLQAILRHAKPHHRFIVVNGNLRHLVRAQRLGPATRSRIQRQEFFVVNGMLRRLVRARRLAPPVPVMNRAPFGPALPPPPPPHLDVAALTLMIDIQQLRLPLPLALPLAPPLEMVPAYPPLPLALPLDLPLEMVPVAQQLPAYPPLPLPLPLDLPLEMVPANQQLPAYPLSSALPLDLPLEMVPVAQQLPAYRAPLATTTTVKATILHNRYLVVGSETRQGNRVVQQSLFVFDLFFAVSAPGTTCMTRTTTNATVRVPSYTGRLALAAPAPVPDDDFVPAPPAPVPDHDMVPDDDPLPVPDEDIVPPPAPPAPVPDDDVVPDDALPVPDDDMVPDDAPLPVPDDDMAPPPAPVPDHDMVPDDAPLPVPDDDMVPNDDPLPVPDDDTIPVPAPPAPAPRARRQQVPASQLRRSPRIAAQQQRVRRSPRLASQDQPRVCYKHFF</sequence>
<dbReference type="PROSITE" id="PS51257">
    <property type="entry name" value="PROKAR_LIPOPROTEIN"/>
    <property type="match status" value="1"/>
</dbReference>
<reference evidence="4" key="1">
    <citation type="submission" date="2020-06" db="EMBL/GenBank/DDBJ databases">
        <authorList>
            <consortium name="Plant Systems Biology data submission"/>
        </authorList>
    </citation>
    <scope>NUCLEOTIDE SEQUENCE</scope>
    <source>
        <strain evidence="4">D6</strain>
    </source>
</reference>
<feature type="transmembrane region" description="Helical" evidence="2">
    <location>
        <begin position="103"/>
        <end position="123"/>
    </location>
</feature>
<feature type="compositionally biased region" description="Pro residues" evidence="1">
    <location>
        <begin position="542"/>
        <end position="558"/>
    </location>
</feature>
<dbReference type="Proteomes" id="UP001153069">
    <property type="component" value="Unassembled WGS sequence"/>
</dbReference>
<feature type="chain" id="PRO_5040333602" evidence="3">
    <location>
        <begin position="26"/>
        <end position="647"/>
    </location>
</feature>
<name>A0A9N8EC29_9STRA</name>
<feature type="compositionally biased region" description="Acidic residues" evidence="1">
    <location>
        <begin position="497"/>
        <end position="509"/>
    </location>
</feature>
<keyword evidence="2" id="KW-0472">Membrane</keyword>
<evidence type="ECO:0000256" key="2">
    <source>
        <dbReference type="SAM" id="Phobius"/>
    </source>
</evidence>
<evidence type="ECO:0000256" key="3">
    <source>
        <dbReference type="SAM" id="SignalP"/>
    </source>
</evidence>
<keyword evidence="3" id="KW-0732">Signal</keyword>
<dbReference type="PANTHER" id="PTHR48148">
    <property type="entry name" value="KERATINOCYTE PROLINE-RICH PROTEIN"/>
    <property type="match status" value="1"/>
</dbReference>
<protein>
    <submittedName>
        <fullName evidence="4">Uncharacterized protein</fullName>
    </submittedName>
</protein>
<feature type="region of interest" description="Disordered" evidence="1">
    <location>
        <begin position="475"/>
        <end position="647"/>
    </location>
</feature>
<feature type="transmembrane region" description="Helical" evidence="2">
    <location>
        <begin position="130"/>
        <end position="147"/>
    </location>
</feature>
<gene>
    <name evidence="4" type="ORF">SEMRO_928_G221260.1</name>
</gene>
<keyword evidence="2" id="KW-1133">Transmembrane helix</keyword>